<keyword evidence="3" id="KW-1185">Reference proteome</keyword>
<accession>A0AAQ3QLD9</accession>
<name>A0AAQ3QLD9_9LILI</name>
<sequence>MEDTGGFGVASGGIGGGGIREGVGAQVGVAIREGGEKGKGRGRWEGSEKDIQEEDVRFGNGGEEAECVRGGGGTSKVGEAAKEGGDGDEIGVVGGEDGVGKDLVEMAEGSGGGDETLVEGPAVAADGGVGGVGPEHGAMQRR</sequence>
<dbReference type="AlphaFoldDB" id="A0AAQ3QLD9"/>
<feature type="region of interest" description="Disordered" evidence="1">
    <location>
        <begin position="62"/>
        <end position="94"/>
    </location>
</feature>
<evidence type="ECO:0000256" key="1">
    <source>
        <dbReference type="SAM" id="MobiDB-lite"/>
    </source>
</evidence>
<protein>
    <submittedName>
        <fullName evidence="2">Uncharacterized protein</fullName>
    </submittedName>
</protein>
<evidence type="ECO:0000313" key="3">
    <source>
        <dbReference type="Proteomes" id="UP001327560"/>
    </source>
</evidence>
<gene>
    <name evidence="2" type="ORF">Cni_G22668</name>
</gene>
<proteinExistence type="predicted"/>
<dbReference type="Proteomes" id="UP001327560">
    <property type="component" value="Chromosome 7"/>
</dbReference>
<evidence type="ECO:0000313" key="2">
    <source>
        <dbReference type="EMBL" id="WOL13888.1"/>
    </source>
</evidence>
<dbReference type="EMBL" id="CP136896">
    <property type="protein sequence ID" value="WOL13888.1"/>
    <property type="molecule type" value="Genomic_DNA"/>
</dbReference>
<reference evidence="2 3" key="1">
    <citation type="submission" date="2023-10" db="EMBL/GenBank/DDBJ databases">
        <title>Chromosome-scale genome assembly provides insights into flower coloration mechanisms of Canna indica.</title>
        <authorList>
            <person name="Li C."/>
        </authorList>
    </citation>
    <scope>NUCLEOTIDE SEQUENCE [LARGE SCALE GENOMIC DNA]</scope>
    <source>
        <tissue evidence="2">Flower</tissue>
    </source>
</reference>
<feature type="region of interest" description="Disordered" evidence="1">
    <location>
        <begin position="107"/>
        <end position="142"/>
    </location>
</feature>
<organism evidence="2 3">
    <name type="scientific">Canna indica</name>
    <name type="common">Indian-shot</name>
    <dbReference type="NCBI Taxonomy" id="4628"/>
    <lineage>
        <taxon>Eukaryota</taxon>
        <taxon>Viridiplantae</taxon>
        <taxon>Streptophyta</taxon>
        <taxon>Embryophyta</taxon>
        <taxon>Tracheophyta</taxon>
        <taxon>Spermatophyta</taxon>
        <taxon>Magnoliopsida</taxon>
        <taxon>Liliopsida</taxon>
        <taxon>Zingiberales</taxon>
        <taxon>Cannaceae</taxon>
        <taxon>Canna</taxon>
    </lineage>
</organism>